<evidence type="ECO:0000313" key="3">
    <source>
        <dbReference type="EMBL" id="MFC4962156.1"/>
    </source>
</evidence>
<dbReference type="SUPFAM" id="SSF46785">
    <property type="entry name" value="Winged helix' DNA-binding domain"/>
    <property type="match status" value="1"/>
</dbReference>
<dbReference type="InterPro" id="IPR008813">
    <property type="entry name" value="Plasmid_replication_RepL"/>
</dbReference>
<dbReference type="Gene3D" id="1.10.10.10">
    <property type="entry name" value="Winged helix-like DNA-binding domain superfamily/Winged helix DNA-binding domain"/>
    <property type="match status" value="1"/>
</dbReference>
<organism evidence="3 4">
    <name type="scientific">Streptomyces mauvecolor</name>
    <dbReference type="NCBI Taxonomy" id="58345"/>
    <lineage>
        <taxon>Bacteria</taxon>
        <taxon>Bacillati</taxon>
        <taxon>Actinomycetota</taxon>
        <taxon>Actinomycetes</taxon>
        <taxon>Kitasatosporales</taxon>
        <taxon>Streptomycetaceae</taxon>
        <taxon>Streptomyces</taxon>
    </lineage>
</organism>
<gene>
    <name evidence="3" type="ORF">ACFPFX_38330</name>
</gene>
<feature type="domain" description="Plasmid replication protein RepL" evidence="2">
    <location>
        <begin position="97"/>
        <end position="164"/>
    </location>
</feature>
<protein>
    <submittedName>
        <fullName evidence="3">Replication/maintenance protein RepL</fullName>
    </submittedName>
</protein>
<evidence type="ECO:0000259" key="2">
    <source>
        <dbReference type="Pfam" id="PF05732"/>
    </source>
</evidence>
<dbReference type="InterPro" id="IPR036390">
    <property type="entry name" value="WH_DNA-bd_sf"/>
</dbReference>
<accession>A0ABV9UY58</accession>
<feature type="region of interest" description="Disordered" evidence="1">
    <location>
        <begin position="1"/>
        <end position="21"/>
    </location>
</feature>
<dbReference type="RefSeq" id="WP_344379833.1">
    <property type="nucleotide sequence ID" value="NZ_BAAASQ010000031.1"/>
</dbReference>
<sequence length="182" mass="20640">MAQRSRGSTKPAQLLPVSPSTETVNGLETARQLLKSFEKIARKGGTFTTDPDIKPYAFYGGKHLSLSQVVQDNLWKFGLSETSRNVLDHLSVHHDDRGLVEMTQRGLAVKFGCSQSKVSRAIGQLSKHNFTWKERRGLYRLHPLYAYRWGSRKQIRLLNELGEETLAEHEIVIPPARNEATR</sequence>
<evidence type="ECO:0000256" key="1">
    <source>
        <dbReference type="SAM" id="MobiDB-lite"/>
    </source>
</evidence>
<feature type="compositionally biased region" description="Polar residues" evidence="1">
    <location>
        <begin position="1"/>
        <end position="11"/>
    </location>
</feature>
<name>A0ABV9UY58_9ACTN</name>
<evidence type="ECO:0000313" key="4">
    <source>
        <dbReference type="Proteomes" id="UP001595834"/>
    </source>
</evidence>
<dbReference type="EMBL" id="JBHSIZ010000055">
    <property type="protein sequence ID" value="MFC4962156.1"/>
    <property type="molecule type" value="Genomic_DNA"/>
</dbReference>
<proteinExistence type="predicted"/>
<comment type="caution">
    <text evidence="3">The sequence shown here is derived from an EMBL/GenBank/DDBJ whole genome shotgun (WGS) entry which is preliminary data.</text>
</comment>
<dbReference type="Pfam" id="PF05732">
    <property type="entry name" value="RepL"/>
    <property type="match status" value="1"/>
</dbReference>
<reference evidence="4" key="1">
    <citation type="journal article" date="2019" name="Int. J. Syst. Evol. Microbiol.">
        <title>The Global Catalogue of Microorganisms (GCM) 10K type strain sequencing project: providing services to taxonomists for standard genome sequencing and annotation.</title>
        <authorList>
            <consortium name="The Broad Institute Genomics Platform"/>
            <consortium name="The Broad Institute Genome Sequencing Center for Infectious Disease"/>
            <person name="Wu L."/>
            <person name="Ma J."/>
        </authorList>
    </citation>
    <scope>NUCLEOTIDE SEQUENCE [LARGE SCALE GENOMIC DNA]</scope>
    <source>
        <strain evidence="4">CCM 7224</strain>
    </source>
</reference>
<dbReference type="InterPro" id="IPR036388">
    <property type="entry name" value="WH-like_DNA-bd_sf"/>
</dbReference>
<keyword evidence="4" id="KW-1185">Reference proteome</keyword>
<dbReference type="Proteomes" id="UP001595834">
    <property type="component" value="Unassembled WGS sequence"/>
</dbReference>